<organism evidence="8 9">
    <name type="scientific">Rhizoctonia solani</name>
    <dbReference type="NCBI Taxonomy" id="456999"/>
    <lineage>
        <taxon>Eukaryota</taxon>
        <taxon>Fungi</taxon>
        <taxon>Dikarya</taxon>
        <taxon>Basidiomycota</taxon>
        <taxon>Agaricomycotina</taxon>
        <taxon>Agaricomycetes</taxon>
        <taxon>Cantharellales</taxon>
        <taxon>Ceratobasidiaceae</taxon>
        <taxon>Rhizoctonia</taxon>
    </lineage>
</organism>
<dbReference type="InterPro" id="IPR036318">
    <property type="entry name" value="FAD-bd_PCMH-like_sf"/>
</dbReference>
<accession>A0A8H3HC02</accession>
<dbReference type="InterPro" id="IPR012951">
    <property type="entry name" value="BBE"/>
</dbReference>
<feature type="domain" description="FAD-binding PCMH-type" evidence="7">
    <location>
        <begin position="60"/>
        <end position="232"/>
    </location>
</feature>
<keyword evidence="3" id="KW-0285">Flavoprotein</keyword>
<comment type="similarity">
    <text evidence="2">Belongs to the oxygen-dependent FAD-linked oxidoreductase family.</text>
</comment>
<evidence type="ECO:0000256" key="4">
    <source>
        <dbReference type="ARBA" id="ARBA00022827"/>
    </source>
</evidence>
<keyword evidence="5" id="KW-0560">Oxidoreductase</keyword>
<dbReference type="EMBL" id="CAJMXA010003816">
    <property type="protein sequence ID" value="CAE6516962.1"/>
    <property type="molecule type" value="Genomic_DNA"/>
</dbReference>
<evidence type="ECO:0000256" key="1">
    <source>
        <dbReference type="ARBA" id="ARBA00001974"/>
    </source>
</evidence>
<dbReference type="Gene3D" id="3.40.462.20">
    <property type="match status" value="1"/>
</dbReference>
<dbReference type="PROSITE" id="PS51387">
    <property type="entry name" value="FAD_PCMH"/>
    <property type="match status" value="1"/>
</dbReference>
<dbReference type="Proteomes" id="UP000663853">
    <property type="component" value="Unassembled WGS sequence"/>
</dbReference>
<gene>
    <name evidence="8" type="ORF">RDB_LOCUS138953</name>
</gene>
<evidence type="ECO:0000256" key="2">
    <source>
        <dbReference type="ARBA" id="ARBA00005466"/>
    </source>
</evidence>
<dbReference type="InterPro" id="IPR006093">
    <property type="entry name" value="Oxy_OxRdtase_FAD_BS"/>
</dbReference>
<dbReference type="AlphaFoldDB" id="A0A8H3HC02"/>
<sequence length="492" mass="53198">MQKISIFGLLLKVALTFASATTTGDTFIACLQDGSPSDAVLTPSSPEYNTSRLANINTRISYFPTAIVFPNTARDVQKYVKCGATSRIAVVGRSGGHSYASYGVGGKDGSLVIDLSKMKAFTIDSSGSAKIQTGHRLGEIATKLWDNGQRALPHGVCPYVGSGGHTSFGGFGPFSRYAGLLHDRVTSAEVVLANGTLTTASATENSDLFWALRGAGASYGIVTEWTFSTLAAPPTVISYRVDYTTVLTAPQARELLKNWQKVALSAPDNLSVICSVGKALSVSNNKLYLDFRGTYYGGLAEFNALSSNWSSIYSPGNLTVKVNNWYDGLVALSGPLSTSEPEASINFFAKSIFTKSAVTITQWDRLFDFIDKEGLGVDVDWFIEFDRYGGAVSKQAPDYTAFVHRDAVISLQFFAGITADPFPADGVSYLNKLAAVFDPNPKAAYANYVDPTLTPAQWKQQYYAEHYPRLVSIKRAVDPKNVFRFPQSITLS</sequence>
<reference evidence="8" key="1">
    <citation type="submission" date="2021-01" db="EMBL/GenBank/DDBJ databases">
        <authorList>
            <person name="Kaushik A."/>
        </authorList>
    </citation>
    <scope>NUCLEOTIDE SEQUENCE</scope>
    <source>
        <strain evidence="8">AG6-10EEA</strain>
    </source>
</reference>
<dbReference type="InterPro" id="IPR016166">
    <property type="entry name" value="FAD-bd_PCMH"/>
</dbReference>
<comment type="caution">
    <text evidence="8">The sequence shown here is derived from an EMBL/GenBank/DDBJ whole genome shotgun (WGS) entry which is preliminary data.</text>
</comment>
<dbReference type="SUPFAM" id="SSF56176">
    <property type="entry name" value="FAD-binding/transporter-associated domain-like"/>
    <property type="match status" value="1"/>
</dbReference>
<proteinExistence type="inferred from homology"/>
<dbReference type="Gene3D" id="3.30.465.10">
    <property type="match status" value="1"/>
</dbReference>
<evidence type="ECO:0000259" key="7">
    <source>
        <dbReference type="PROSITE" id="PS51387"/>
    </source>
</evidence>
<dbReference type="InterPro" id="IPR050416">
    <property type="entry name" value="FAD-linked_Oxidoreductase"/>
</dbReference>
<evidence type="ECO:0000313" key="9">
    <source>
        <dbReference type="Proteomes" id="UP000663853"/>
    </source>
</evidence>
<protein>
    <recommendedName>
        <fullName evidence="7">FAD-binding PCMH-type domain-containing protein</fullName>
    </recommendedName>
</protein>
<dbReference type="PROSITE" id="PS00862">
    <property type="entry name" value="OX2_COVAL_FAD"/>
    <property type="match status" value="1"/>
</dbReference>
<dbReference type="PANTHER" id="PTHR42973:SF39">
    <property type="entry name" value="FAD-BINDING PCMH-TYPE DOMAIN-CONTAINING PROTEIN"/>
    <property type="match status" value="1"/>
</dbReference>
<evidence type="ECO:0000256" key="5">
    <source>
        <dbReference type="ARBA" id="ARBA00023002"/>
    </source>
</evidence>
<dbReference type="GO" id="GO:0071949">
    <property type="term" value="F:FAD binding"/>
    <property type="evidence" value="ECO:0007669"/>
    <property type="project" value="InterPro"/>
</dbReference>
<dbReference type="Pfam" id="PF01565">
    <property type="entry name" value="FAD_binding_4"/>
    <property type="match status" value="1"/>
</dbReference>
<evidence type="ECO:0000256" key="6">
    <source>
        <dbReference type="SAM" id="SignalP"/>
    </source>
</evidence>
<dbReference type="GO" id="GO:0016491">
    <property type="term" value="F:oxidoreductase activity"/>
    <property type="evidence" value="ECO:0007669"/>
    <property type="project" value="UniProtKB-KW"/>
</dbReference>
<name>A0A8H3HC02_9AGAM</name>
<evidence type="ECO:0000313" key="8">
    <source>
        <dbReference type="EMBL" id="CAE6516962.1"/>
    </source>
</evidence>
<dbReference type="InterPro" id="IPR006094">
    <property type="entry name" value="Oxid_FAD_bind_N"/>
</dbReference>
<evidence type="ECO:0000256" key="3">
    <source>
        <dbReference type="ARBA" id="ARBA00022630"/>
    </source>
</evidence>
<keyword evidence="6" id="KW-0732">Signal</keyword>
<feature type="chain" id="PRO_5034166832" description="FAD-binding PCMH-type domain-containing protein" evidence="6">
    <location>
        <begin position="21"/>
        <end position="492"/>
    </location>
</feature>
<keyword evidence="4" id="KW-0274">FAD</keyword>
<comment type="cofactor">
    <cofactor evidence="1">
        <name>FAD</name>
        <dbReference type="ChEBI" id="CHEBI:57692"/>
    </cofactor>
</comment>
<dbReference type="InterPro" id="IPR016169">
    <property type="entry name" value="FAD-bd_PCMH_sub2"/>
</dbReference>
<dbReference type="PANTHER" id="PTHR42973">
    <property type="entry name" value="BINDING OXIDOREDUCTASE, PUTATIVE (AFU_ORTHOLOGUE AFUA_1G17690)-RELATED"/>
    <property type="match status" value="1"/>
</dbReference>
<feature type="signal peptide" evidence="6">
    <location>
        <begin position="1"/>
        <end position="20"/>
    </location>
</feature>
<dbReference type="Pfam" id="PF08031">
    <property type="entry name" value="BBE"/>
    <property type="match status" value="1"/>
</dbReference>